<protein>
    <submittedName>
        <fullName evidence="2">Uncharacterized protein</fullName>
    </submittedName>
</protein>
<feature type="non-terminal residue" evidence="2">
    <location>
        <position position="37"/>
    </location>
</feature>
<organism evidence="2 3">
    <name type="scientific">Rotaria socialis</name>
    <dbReference type="NCBI Taxonomy" id="392032"/>
    <lineage>
        <taxon>Eukaryota</taxon>
        <taxon>Metazoa</taxon>
        <taxon>Spiralia</taxon>
        <taxon>Gnathifera</taxon>
        <taxon>Rotifera</taxon>
        <taxon>Eurotatoria</taxon>
        <taxon>Bdelloidea</taxon>
        <taxon>Philodinida</taxon>
        <taxon>Philodinidae</taxon>
        <taxon>Rotaria</taxon>
    </lineage>
</organism>
<dbReference type="AlphaFoldDB" id="A0A821Z0P5"/>
<evidence type="ECO:0000313" key="3">
    <source>
        <dbReference type="Proteomes" id="UP000663873"/>
    </source>
</evidence>
<dbReference type="Proteomes" id="UP000663873">
    <property type="component" value="Unassembled WGS sequence"/>
</dbReference>
<gene>
    <name evidence="1" type="ORF">UJA718_LOCUS37969</name>
    <name evidence="2" type="ORF">UJA718_LOCUS48830</name>
</gene>
<dbReference type="EMBL" id="CAJOBP010038327">
    <property type="protein sequence ID" value="CAF4734376.1"/>
    <property type="molecule type" value="Genomic_DNA"/>
</dbReference>
<reference evidence="2" key="1">
    <citation type="submission" date="2021-02" db="EMBL/GenBank/DDBJ databases">
        <authorList>
            <person name="Nowell W R."/>
        </authorList>
    </citation>
    <scope>NUCLEOTIDE SEQUENCE</scope>
</reference>
<name>A0A821Z0P5_9BILA</name>
<sequence>MLGPPNSGKTALAAHTALLSKFPYLKFCTAQTMLGFS</sequence>
<keyword evidence="3" id="KW-1185">Reference proteome</keyword>
<accession>A0A821Z0P5</accession>
<proteinExistence type="predicted"/>
<dbReference type="EMBL" id="CAJOBP010099669">
    <property type="protein sequence ID" value="CAF4972411.1"/>
    <property type="molecule type" value="Genomic_DNA"/>
</dbReference>
<evidence type="ECO:0000313" key="2">
    <source>
        <dbReference type="EMBL" id="CAF4972411.1"/>
    </source>
</evidence>
<evidence type="ECO:0000313" key="1">
    <source>
        <dbReference type="EMBL" id="CAF4734376.1"/>
    </source>
</evidence>
<feature type="non-terminal residue" evidence="2">
    <location>
        <position position="1"/>
    </location>
</feature>
<comment type="caution">
    <text evidence="2">The sequence shown here is derived from an EMBL/GenBank/DDBJ whole genome shotgun (WGS) entry which is preliminary data.</text>
</comment>